<name>A0A0L0EVZ8_9GAMM</name>
<reference evidence="9" key="1">
    <citation type="submission" date="2015-07" db="EMBL/GenBank/DDBJ databases">
        <title>Draft genome sequence of a Pseudoalteromonas rubra strain, OCN096, isolated from Kaneohe Bay, Oahu, Hawaii.</title>
        <authorList>
            <person name="Beurmann S."/>
            <person name="Ushijima B."/>
            <person name="Belcaid M."/>
            <person name="Callahan S.M."/>
            <person name="Aeby G.S."/>
        </authorList>
    </citation>
    <scope>NUCLEOTIDE SEQUENCE [LARGE SCALE GENOMIC DNA]</scope>
    <source>
        <strain evidence="9">OCN096</strain>
    </source>
</reference>
<feature type="domain" description="Polysaccharide chain length determinant N-terminal" evidence="7">
    <location>
        <begin position="19"/>
        <end position="111"/>
    </location>
</feature>
<dbReference type="Pfam" id="PF02706">
    <property type="entry name" value="Wzz"/>
    <property type="match status" value="1"/>
</dbReference>
<evidence type="ECO:0000256" key="1">
    <source>
        <dbReference type="ARBA" id="ARBA00004651"/>
    </source>
</evidence>
<evidence type="ECO:0000313" key="9">
    <source>
        <dbReference type="Proteomes" id="UP000036850"/>
    </source>
</evidence>
<evidence type="ECO:0000259" key="7">
    <source>
        <dbReference type="Pfam" id="PF02706"/>
    </source>
</evidence>
<dbReference type="GO" id="GO:0004713">
    <property type="term" value="F:protein tyrosine kinase activity"/>
    <property type="evidence" value="ECO:0007669"/>
    <property type="project" value="TreeGrafter"/>
</dbReference>
<protein>
    <recommendedName>
        <fullName evidence="7">Polysaccharide chain length determinant N-terminal domain-containing protein</fullName>
    </recommendedName>
</protein>
<comment type="subcellular location">
    <subcellularLocation>
        <location evidence="1">Cell membrane</location>
        <topology evidence="1">Multi-pass membrane protein</topology>
    </subcellularLocation>
</comment>
<dbReference type="OrthoDB" id="9775724at2"/>
<dbReference type="InterPro" id="IPR050445">
    <property type="entry name" value="Bact_polysacc_biosynth/exp"/>
</dbReference>
<dbReference type="PANTHER" id="PTHR32309:SF13">
    <property type="entry name" value="FERRIC ENTEROBACTIN TRANSPORT PROTEIN FEPE"/>
    <property type="match status" value="1"/>
</dbReference>
<keyword evidence="4 6" id="KW-1133">Transmembrane helix</keyword>
<evidence type="ECO:0000256" key="6">
    <source>
        <dbReference type="SAM" id="Phobius"/>
    </source>
</evidence>
<evidence type="ECO:0000256" key="5">
    <source>
        <dbReference type="ARBA" id="ARBA00023136"/>
    </source>
</evidence>
<proteinExistence type="predicted"/>
<dbReference type="EMBL" id="LFZX01000017">
    <property type="protein sequence ID" value="KNC68579.1"/>
    <property type="molecule type" value="Genomic_DNA"/>
</dbReference>
<organism evidence="8 9">
    <name type="scientific">Pseudoalteromonas rubra</name>
    <dbReference type="NCBI Taxonomy" id="43658"/>
    <lineage>
        <taxon>Bacteria</taxon>
        <taxon>Pseudomonadati</taxon>
        <taxon>Pseudomonadota</taxon>
        <taxon>Gammaproteobacteria</taxon>
        <taxon>Alteromonadales</taxon>
        <taxon>Pseudoalteromonadaceae</taxon>
        <taxon>Pseudoalteromonas</taxon>
    </lineage>
</organism>
<feature type="non-terminal residue" evidence="8">
    <location>
        <position position="270"/>
    </location>
</feature>
<dbReference type="PANTHER" id="PTHR32309">
    <property type="entry name" value="TYROSINE-PROTEIN KINASE"/>
    <property type="match status" value="1"/>
</dbReference>
<dbReference type="Proteomes" id="UP000036850">
    <property type="component" value="Unassembled WGS sequence"/>
</dbReference>
<evidence type="ECO:0000256" key="4">
    <source>
        <dbReference type="ARBA" id="ARBA00022989"/>
    </source>
</evidence>
<dbReference type="PATRIC" id="fig|43658.6.peg.460"/>
<dbReference type="AlphaFoldDB" id="A0A0L0EVZ8"/>
<keyword evidence="3 6" id="KW-0812">Transmembrane</keyword>
<evidence type="ECO:0000256" key="2">
    <source>
        <dbReference type="ARBA" id="ARBA00022475"/>
    </source>
</evidence>
<feature type="transmembrane region" description="Helical" evidence="6">
    <location>
        <begin position="33"/>
        <end position="53"/>
    </location>
</feature>
<keyword evidence="2" id="KW-1003">Cell membrane</keyword>
<accession>A0A0L0EVZ8</accession>
<evidence type="ECO:0000256" key="3">
    <source>
        <dbReference type="ARBA" id="ARBA00022692"/>
    </source>
</evidence>
<evidence type="ECO:0000313" key="8">
    <source>
        <dbReference type="EMBL" id="KNC68579.1"/>
    </source>
</evidence>
<dbReference type="GO" id="GO:0005886">
    <property type="term" value="C:plasma membrane"/>
    <property type="evidence" value="ECO:0007669"/>
    <property type="project" value="UniProtKB-SubCell"/>
</dbReference>
<dbReference type="InterPro" id="IPR003856">
    <property type="entry name" value="LPS_length_determ_N"/>
</dbReference>
<keyword evidence="5 6" id="KW-0472">Membrane</keyword>
<gene>
    <name evidence="8" type="ORF">AC626_03775</name>
</gene>
<sequence>MSIKEPMQNVTNGYNNQYIDLRSVISACFRAKWFIAAVTSLFAALAVVIALNLPNVYQSKVLMAPSSNSDSAGMAGSLGGVASLAGISLASNEVEQAALAVEIMRSFTFAKDFLQQDGVIENLMAAEDWNKAANQVIYDPALFNSEQKQWLEEDGISLKPSLQESHRQLLKSLYIEQEKSGLYTLTIEHYSPYLAFEWANYFVKQINLEMRKRDIAQAEKSINYLSEQLETTKLEELRASLHGLFEKQVRKKMLAEVNHEYVFRVIEPPI</sequence>
<comment type="caution">
    <text evidence="8">The sequence shown here is derived from an EMBL/GenBank/DDBJ whole genome shotgun (WGS) entry which is preliminary data.</text>
</comment>